<keyword evidence="6" id="KW-1185">Reference proteome</keyword>
<evidence type="ECO:0000313" key="5">
    <source>
        <dbReference type="EnsemblMetazoa" id="SMAR002352-PA"/>
    </source>
</evidence>
<dbReference type="GO" id="GO:0003676">
    <property type="term" value="F:nucleic acid binding"/>
    <property type="evidence" value="ECO:0007669"/>
    <property type="project" value="InterPro"/>
</dbReference>
<feature type="compositionally biased region" description="Basic residues" evidence="3">
    <location>
        <begin position="73"/>
        <end position="82"/>
    </location>
</feature>
<keyword evidence="1" id="KW-0064">Aspartyl protease</keyword>
<dbReference type="InterPro" id="IPR054722">
    <property type="entry name" value="PolX-like_BBD"/>
</dbReference>
<feature type="region of interest" description="Disordered" evidence="3">
    <location>
        <begin position="292"/>
        <end position="320"/>
    </location>
</feature>
<feature type="compositionally biased region" description="Gly residues" evidence="3">
    <location>
        <begin position="83"/>
        <end position="93"/>
    </location>
</feature>
<dbReference type="GO" id="GO:0071897">
    <property type="term" value="P:DNA biosynthetic process"/>
    <property type="evidence" value="ECO:0007669"/>
    <property type="project" value="UniProtKB-ARBA"/>
</dbReference>
<dbReference type="EnsemblMetazoa" id="SMAR002352-RA">
    <property type="protein sequence ID" value="SMAR002352-PA"/>
    <property type="gene ID" value="SMAR002352"/>
</dbReference>
<dbReference type="InterPro" id="IPR001878">
    <property type="entry name" value="Znf_CCHC"/>
</dbReference>
<dbReference type="InterPro" id="IPR025314">
    <property type="entry name" value="DUF4219"/>
</dbReference>
<keyword evidence="1" id="KW-0645">Protease</keyword>
<feature type="region of interest" description="Disordered" evidence="3">
    <location>
        <begin position="71"/>
        <end position="100"/>
    </location>
</feature>
<keyword evidence="2" id="KW-0479">Metal-binding</keyword>
<dbReference type="Proteomes" id="UP000014500">
    <property type="component" value="Unassembled WGS sequence"/>
</dbReference>
<name>T1IMY4_STRMM</name>
<evidence type="ECO:0000256" key="3">
    <source>
        <dbReference type="SAM" id="MobiDB-lite"/>
    </source>
</evidence>
<dbReference type="Pfam" id="PF07727">
    <property type="entry name" value="RVT_2"/>
    <property type="match status" value="1"/>
</dbReference>
<dbReference type="InterPro" id="IPR057670">
    <property type="entry name" value="SH3_retrovirus"/>
</dbReference>
<dbReference type="eggNOG" id="KOG0017">
    <property type="taxonomic scope" value="Eukaryota"/>
</dbReference>
<dbReference type="CDD" id="cd09272">
    <property type="entry name" value="RNase_HI_RT_Ty1"/>
    <property type="match status" value="1"/>
</dbReference>
<dbReference type="Pfam" id="PF13961">
    <property type="entry name" value="DUF4219"/>
    <property type="match status" value="1"/>
</dbReference>
<dbReference type="PhylomeDB" id="T1IMY4"/>
<feature type="domain" description="CCHC-type" evidence="4">
    <location>
        <begin position="327"/>
        <end position="342"/>
    </location>
</feature>
<protein>
    <recommendedName>
        <fullName evidence="4">CCHC-type domain-containing protein</fullName>
    </recommendedName>
</protein>
<dbReference type="STRING" id="126957.T1IMY4"/>
<dbReference type="Pfam" id="PF00098">
    <property type="entry name" value="zf-CCHC"/>
    <property type="match status" value="1"/>
</dbReference>
<keyword evidence="2" id="KW-0863">Zinc-finger</keyword>
<dbReference type="GO" id="GO:0008270">
    <property type="term" value="F:zinc ion binding"/>
    <property type="evidence" value="ECO:0007669"/>
    <property type="project" value="UniProtKB-KW"/>
</dbReference>
<dbReference type="Pfam" id="PF25597">
    <property type="entry name" value="SH3_retrovirus"/>
    <property type="match status" value="1"/>
</dbReference>
<reference evidence="6" key="1">
    <citation type="submission" date="2011-05" db="EMBL/GenBank/DDBJ databases">
        <authorList>
            <person name="Richards S.R."/>
            <person name="Qu J."/>
            <person name="Jiang H."/>
            <person name="Jhangiani S.N."/>
            <person name="Agravi P."/>
            <person name="Goodspeed R."/>
            <person name="Gross S."/>
            <person name="Mandapat C."/>
            <person name="Jackson L."/>
            <person name="Mathew T."/>
            <person name="Pu L."/>
            <person name="Thornton R."/>
            <person name="Saada N."/>
            <person name="Wilczek-Boney K.B."/>
            <person name="Lee S."/>
            <person name="Kovar C."/>
            <person name="Wu Y."/>
            <person name="Scherer S.E."/>
            <person name="Worley K.C."/>
            <person name="Muzny D.M."/>
            <person name="Gibbs R."/>
        </authorList>
    </citation>
    <scope>NUCLEOTIDE SEQUENCE</scope>
    <source>
        <strain evidence="6">Brora</strain>
    </source>
</reference>
<organism evidence="5 6">
    <name type="scientific">Strigamia maritima</name>
    <name type="common">European centipede</name>
    <name type="synonym">Geophilus maritimus</name>
    <dbReference type="NCBI Taxonomy" id="126957"/>
    <lineage>
        <taxon>Eukaryota</taxon>
        <taxon>Metazoa</taxon>
        <taxon>Ecdysozoa</taxon>
        <taxon>Arthropoda</taxon>
        <taxon>Myriapoda</taxon>
        <taxon>Chilopoda</taxon>
        <taxon>Pleurostigmophora</taxon>
        <taxon>Geophilomorpha</taxon>
        <taxon>Linotaeniidae</taxon>
        <taxon>Strigamia</taxon>
    </lineage>
</organism>
<evidence type="ECO:0000256" key="2">
    <source>
        <dbReference type="PROSITE-ProRule" id="PRU00047"/>
    </source>
</evidence>
<proteinExistence type="predicted"/>
<dbReference type="SUPFAM" id="SSF56672">
    <property type="entry name" value="DNA/RNA polymerases"/>
    <property type="match status" value="1"/>
</dbReference>
<dbReference type="Pfam" id="PF22936">
    <property type="entry name" value="Pol_BBD"/>
    <property type="match status" value="2"/>
</dbReference>
<evidence type="ECO:0000313" key="6">
    <source>
        <dbReference type="Proteomes" id="UP000014500"/>
    </source>
</evidence>
<dbReference type="AlphaFoldDB" id="T1IMY4"/>
<evidence type="ECO:0000256" key="1">
    <source>
        <dbReference type="ARBA" id="ARBA00022750"/>
    </source>
</evidence>
<dbReference type="SMART" id="SM00343">
    <property type="entry name" value="ZnF_C2HC"/>
    <property type="match status" value="3"/>
</dbReference>
<dbReference type="InterPro" id="IPR036875">
    <property type="entry name" value="Znf_CCHC_sf"/>
</dbReference>
<dbReference type="EMBL" id="JH431101">
    <property type="status" value="NOT_ANNOTATED_CDS"/>
    <property type="molecule type" value="Genomic_DNA"/>
</dbReference>
<keyword evidence="2" id="KW-0862">Zinc</keyword>
<dbReference type="SUPFAM" id="SSF57756">
    <property type="entry name" value="Retrovirus zinc finger-like domains"/>
    <property type="match status" value="1"/>
</dbReference>
<dbReference type="PROSITE" id="PS50158">
    <property type="entry name" value="ZF_CCHC"/>
    <property type="match status" value="1"/>
</dbReference>
<dbReference type="InterPro" id="IPR043502">
    <property type="entry name" value="DNA/RNA_pol_sf"/>
</dbReference>
<dbReference type="PANTHER" id="PTHR11439">
    <property type="entry name" value="GAG-POL-RELATED RETROTRANSPOSON"/>
    <property type="match status" value="1"/>
</dbReference>
<dbReference type="HOGENOM" id="CLU_285183_0_0_1"/>
<sequence length="1087" mass="123368">MYWLDGTWEAIKQQFYGLDDTAFKFEAVGATLQAEYNRRFADPEFNSDMSMLSDLKAFLASRSKQGHYANKCKNPHVKRGGKARGNGRGGATRGRGASNDSKSRNVAFYVKPKGLSSQIVKDSNWYVDSACSDHICNDKNMFYELKEIQPTDLEMGEVAKIDRAKQQLHINDGLLTVYDVDVNNGLLLAKLDDGLYRLVGRVKQNNRKTQSSANCINLVKLAHDANEFARDLELADKKIFDDDIAYRMTCALPPQYHNVVSIMHRWEDTEFIPSKVEAMLIEEFENLKARSAHPNNSGVKAGNNGDNALLTDKRKSGRGKSNTGIICYNCGIKGHYSKDCRKKSKKEVTCSICKVLGHYSASCRKGKPSPSGSDSVSYSVPLDAEALIIDVMSVPSVANEWIWDTDSETHLCHDKNLFSQLSMGKPYQMNAYSGTFNVEGVGTVEFTHLVNNAQQKIILNNVGYAPTGKRNLISGSRAMEAGCTWSGKKDEILVRNENEKPILKFTRSKGLFKLAATKCSSNSVLMAYTHVKNRLSQRLLEGRTPYERLFDRKPNIHYFRVIGSKCYRLLPKPQRDSKLGPVSKECILMGYSWNTKGYRIYDPDDDKIYNTQDVRFIETSYANATKHSISFGPDDNGDRGNKIINPSIPKPNVIPILPTSKVIVKDEGQVKSGGNWERVVKQRPATGKYPNRYDATLSYQGQRFRSAKAMFKYCDDNDIDQKRYEILPIHESICGLNWDAIILFYVDDIIIFAKDEKSKSHVISLLNKSFKCVDLGRSKRFLGIDIIRERDGIKFSQTSYIEEISKRLNSFVFKKATEPFKVGFDLNELNLEGDILDANQYPYRTMVGILLFIARYTRPDICVAINILARYNAKPRLVHWNCIMNLWSYVVSTKDKCIHFNNQSNLTVNCYVDASWATTIPDRKSVTGYLITIGNNLILWRTTKQGLVTMSAMEAELIALSELVKEIIWFKRCLEEVSNVQCLVFEKIIVNCDNQAASQSVSELAKGKIPILDNSNYEQWKRQIKMYLMSEGLWDFVTEDEKLDPKATDKEIKKFYKRRNRALGQIYIHVSDAKQSSIDECKTPKES</sequence>
<dbReference type="InterPro" id="IPR013103">
    <property type="entry name" value="RVT_2"/>
</dbReference>
<dbReference type="Gene3D" id="4.10.60.10">
    <property type="entry name" value="Zinc finger, CCHC-type"/>
    <property type="match status" value="1"/>
</dbReference>
<evidence type="ECO:0000259" key="4">
    <source>
        <dbReference type="PROSITE" id="PS50158"/>
    </source>
</evidence>
<dbReference type="GO" id="GO:0004190">
    <property type="term" value="F:aspartic-type endopeptidase activity"/>
    <property type="evidence" value="ECO:0007669"/>
    <property type="project" value="UniProtKB-KW"/>
</dbReference>
<keyword evidence="1" id="KW-0378">Hydrolase</keyword>
<reference evidence="5" key="2">
    <citation type="submission" date="2015-02" db="UniProtKB">
        <authorList>
            <consortium name="EnsemblMetazoa"/>
        </authorList>
    </citation>
    <scope>IDENTIFICATION</scope>
</reference>
<accession>T1IMY4</accession>